<evidence type="ECO:0000256" key="1">
    <source>
        <dbReference type="ARBA" id="ARBA00000826"/>
    </source>
</evidence>
<evidence type="ECO:0000256" key="9">
    <source>
        <dbReference type="ARBA" id="ARBA00023277"/>
    </source>
</evidence>
<reference evidence="12 13" key="1">
    <citation type="journal article" date="2023" name="Virus Evol.">
        <title>Computational host range prediction-The good, the bad, and the ugly.</title>
        <authorList>
            <person name="Howell A.A."/>
            <person name="Versoza C.J."/>
            <person name="Pfeifer S.P."/>
        </authorList>
    </citation>
    <scope>NUCLEOTIDE SEQUENCE [LARGE SCALE GENOMIC DNA]</scope>
    <source>
        <strain evidence="12 13">1610/1b</strain>
    </source>
</reference>
<evidence type="ECO:0000256" key="5">
    <source>
        <dbReference type="ARBA" id="ARBA00022600"/>
    </source>
</evidence>
<evidence type="ECO:0000256" key="7">
    <source>
        <dbReference type="ARBA" id="ARBA00022679"/>
    </source>
</evidence>
<dbReference type="NCBIfam" id="NF003811">
    <property type="entry name" value="PRK05402.1"/>
    <property type="match status" value="1"/>
</dbReference>
<dbReference type="InterPro" id="IPR044143">
    <property type="entry name" value="GlgB_N_E_set_prok"/>
</dbReference>
<dbReference type="PIRSF" id="PIRSF000463">
    <property type="entry name" value="GlgB"/>
    <property type="match status" value="1"/>
</dbReference>
<dbReference type="Pfam" id="PF02922">
    <property type="entry name" value="CBM_48"/>
    <property type="match status" value="1"/>
</dbReference>
<comment type="pathway">
    <text evidence="2">Glycan biosynthesis; glycogen biosynthesis.</text>
</comment>
<dbReference type="Gene3D" id="2.60.40.10">
    <property type="entry name" value="Immunoglobulins"/>
    <property type="match status" value="1"/>
</dbReference>
<evidence type="ECO:0000256" key="6">
    <source>
        <dbReference type="ARBA" id="ARBA00022676"/>
    </source>
</evidence>
<dbReference type="Pfam" id="PF00128">
    <property type="entry name" value="Alpha-amylase"/>
    <property type="match status" value="1"/>
</dbReference>
<evidence type="ECO:0000256" key="2">
    <source>
        <dbReference type="ARBA" id="ARBA00004964"/>
    </source>
</evidence>
<dbReference type="InterPro" id="IPR037439">
    <property type="entry name" value="Branching_enzy"/>
</dbReference>
<dbReference type="Gene3D" id="3.20.20.80">
    <property type="entry name" value="Glycosidases"/>
    <property type="match status" value="1"/>
</dbReference>
<gene>
    <name evidence="12" type="primary">glgB</name>
    <name evidence="12" type="ORF">RVF87_21455</name>
</gene>
<dbReference type="InterPro" id="IPR013780">
    <property type="entry name" value="Glyco_hydro_b"/>
</dbReference>
<name>A0ABZ2U4I5_9ACTN</name>
<sequence>MTTLATAAPLWLRLGAHHRPGAGTWFAVWAPSARAVTVFGEFDDWRAADHPMVVDADGVWTTTVPAAEPGMSYKFRIVGADGVVRDKADPLARVAQVPPETASVIAPRSQFAWTDQDWLSDRAFSAPEAEPMSIYEVHLGSWRHGLGYREAAVHLAEYVVELGFTHVQLMPITEHPYGGSWGYQVGSYFACSRRWGTADDLRFLVDHLHAHGVGVILDWVPAHFPKDPFALGEFDGTPLYEHSDPLRREQPDWGTYAFDLGRREVADFLIASAVYWCTEFHLDGLRVDAVASMLYLDYSREPGRWRPNARGTNENDEAVEFLRRLNDTVHAASPGAMMIAEESTAWPGVTAKTGAGGLGFDFKWNLGWMHDLLSLVGAPPSERARFQDRVAFSLTHATAERYVLPISHDEVVHGKGTLLSRIPDGCDRAAHVRLTLAFQWAHPGKKLLFMGQEFGQEREWADDRSLDWHRRDDGIALAAGDLARLHARLPALHQADGDPRGFEWLDGNDTRNTVIGFLRRSDEYARTGGLLVACVFNFSDRDLYDYRLGFPVAGPWREILNTAAREYGGHGVGNLGRIVVVDEPSHGRPFSATITLPAASAVFFTPAAPTLVE</sequence>
<dbReference type="PANTHER" id="PTHR43651:SF3">
    <property type="entry name" value="1,4-ALPHA-GLUCAN-BRANCHING ENZYME"/>
    <property type="match status" value="1"/>
</dbReference>
<dbReference type="RefSeq" id="WP_066169574.1">
    <property type="nucleotide sequence ID" value="NZ_CP136137.1"/>
</dbReference>
<organism evidence="12 13">
    <name type="scientific">Gordonia hydrophobica</name>
    <dbReference type="NCBI Taxonomy" id="40516"/>
    <lineage>
        <taxon>Bacteria</taxon>
        <taxon>Bacillati</taxon>
        <taxon>Actinomycetota</taxon>
        <taxon>Actinomycetes</taxon>
        <taxon>Mycobacteriales</taxon>
        <taxon>Gordoniaceae</taxon>
        <taxon>Gordonia</taxon>
    </lineage>
</organism>
<evidence type="ECO:0000313" key="12">
    <source>
        <dbReference type="EMBL" id="WYY07514.1"/>
    </source>
</evidence>
<keyword evidence="7 12" id="KW-0808">Transferase</keyword>
<dbReference type="SUPFAM" id="SSF51011">
    <property type="entry name" value="Glycosyl hydrolase domain"/>
    <property type="match status" value="1"/>
</dbReference>
<dbReference type="InterPro" id="IPR006047">
    <property type="entry name" value="GH13_cat_dom"/>
</dbReference>
<feature type="domain" description="Glycosyl hydrolase family 13 catalytic" evidence="11">
    <location>
        <begin position="136"/>
        <end position="488"/>
    </location>
</feature>
<dbReference type="NCBIfam" id="NF008967">
    <property type="entry name" value="PRK12313.1"/>
    <property type="match status" value="1"/>
</dbReference>
<evidence type="ECO:0000259" key="11">
    <source>
        <dbReference type="SMART" id="SM00642"/>
    </source>
</evidence>
<dbReference type="InterPro" id="IPR004193">
    <property type="entry name" value="Glyco_hydro_13_N"/>
</dbReference>
<proteinExistence type="inferred from homology"/>
<dbReference type="InterPro" id="IPR006048">
    <property type="entry name" value="A-amylase/branching_C"/>
</dbReference>
<dbReference type="Proteomes" id="UP001479933">
    <property type="component" value="Chromosome"/>
</dbReference>
<dbReference type="NCBIfam" id="TIGR01515">
    <property type="entry name" value="branching_enzym"/>
    <property type="match status" value="1"/>
</dbReference>
<dbReference type="EC" id="2.4.1.18" evidence="4 10"/>
<evidence type="ECO:0000256" key="8">
    <source>
        <dbReference type="ARBA" id="ARBA00023056"/>
    </source>
</evidence>
<dbReference type="EMBL" id="CP136137">
    <property type="protein sequence ID" value="WYY07514.1"/>
    <property type="molecule type" value="Genomic_DNA"/>
</dbReference>
<dbReference type="Pfam" id="PF02806">
    <property type="entry name" value="Alpha-amylase_C"/>
    <property type="match status" value="1"/>
</dbReference>
<keyword evidence="13" id="KW-1185">Reference proteome</keyword>
<keyword evidence="8" id="KW-0320">Glycogen biosynthesis</keyword>
<dbReference type="InterPro" id="IPR013783">
    <property type="entry name" value="Ig-like_fold"/>
</dbReference>
<dbReference type="InterPro" id="IPR017853">
    <property type="entry name" value="GH"/>
</dbReference>
<dbReference type="SMART" id="SM00642">
    <property type="entry name" value="Aamy"/>
    <property type="match status" value="1"/>
</dbReference>
<keyword evidence="5" id="KW-0321">Glycogen metabolism</keyword>
<evidence type="ECO:0000256" key="4">
    <source>
        <dbReference type="ARBA" id="ARBA00012541"/>
    </source>
</evidence>
<dbReference type="CDD" id="cd02855">
    <property type="entry name" value="E_set_GBE_prok_N"/>
    <property type="match status" value="1"/>
</dbReference>
<keyword evidence="9" id="KW-0119">Carbohydrate metabolism</keyword>
<comment type="catalytic activity">
    <reaction evidence="1">
        <text>Transfers a segment of a (1-&gt;4)-alpha-D-glucan chain to a primary hydroxy group in a similar glucan chain.</text>
        <dbReference type="EC" id="2.4.1.18"/>
    </reaction>
</comment>
<dbReference type="SUPFAM" id="SSF51445">
    <property type="entry name" value="(Trans)glycosidases"/>
    <property type="match status" value="1"/>
</dbReference>
<comment type="similarity">
    <text evidence="3">Belongs to the glycosyl hydrolase 13 family. GlgB subfamily.</text>
</comment>
<dbReference type="InterPro" id="IPR006407">
    <property type="entry name" value="GlgB"/>
</dbReference>
<evidence type="ECO:0000256" key="10">
    <source>
        <dbReference type="NCBIfam" id="TIGR01515"/>
    </source>
</evidence>
<dbReference type="GO" id="GO:0003844">
    <property type="term" value="F:1,4-alpha-glucan branching enzyme activity"/>
    <property type="evidence" value="ECO:0007669"/>
    <property type="project" value="UniProtKB-EC"/>
</dbReference>
<evidence type="ECO:0000313" key="13">
    <source>
        <dbReference type="Proteomes" id="UP001479933"/>
    </source>
</evidence>
<dbReference type="Gene3D" id="2.60.40.1180">
    <property type="entry name" value="Golgi alpha-mannosidase II"/>
    <property type="match status" value="1"/>
</dbReference>
<dbReference type="CDD" id="cd11322">
    <property type="entry name" value="AmyAc_Glg_BE"/>
    <property type="match status" value="1"/>
</dbReference>
<evidence type="ECO:0000256" key="3">
    <source>
        <dbReference type="ARBA" id="ARBA00009000"/>
    </source>
</evidence>
<keyword evidence="6 12" id="KW-0328">Glycosyltransferase</keyword>
<dbReference type="PANTHER" id="PTHR43651">
    <property type="entry name" value="1,4-ALPHA-GLUCAN-BRANCHING ENZYME"/>
    <property type="match status" value="1"/>
</dbReference>
<accession>A0ABZ2U4I5</accession>
<protein>
    <recommendedName>
        <fullName evidence="4 10">1,4-alpha-glucan branching enzyme</fullName>
        <ecNumber evidence="4 10">2.4.1.18</ecNumber>
    </recommendedName>
</protein>